<gene>
    <name evidence="1" type="ORF">R1sor_025812</name>
</gene>
<organism evidence="1 2">
    <name type="scientific">Riccia sorocarpa</name>
    <dbReference type="NCBI Taxonomy" id="122646"/>
    <lineage>
        <taxon>Eukaryota</taxon>
        <taxon>Viridiplantae</taxon>
        <taxon>Streptophyta</taxon>
        <taxon>Embryophyta</taxon>
        <taxon>Marchantiophyta</taxon>
        <taxon>Marchantiopsida</taxon>
        <taxon>Marchantiidae</taxon>
        <taxon>Marchantiales</taxon>
        <taxon>Ricciaceae</taxon>
        <taxon>Riccia</taxon>
    </lineage>
</organism>
<sequence length="140" mass="15548">MSTVQNTTPQSSTFELLDFTERFRNFCLRIPDPPSLRHILVICLLFAVEGGSRAESGSLETRWERDLAESHESYPLVTADQSFGEVTPRPSPHVQFPSGGASMDSEEVSCGGHLLMSAKLFAVNSRSYRCLLDARLVLEL</sequence>
<reference evidence="1 2" key="1">
    <citation type="submission" date="2024-09" db="EMBL/GenBank/DDBJ databases">
        <title>Chromosome-scale assembly of Riccia sorocarpa.</title>
        <authorList>
            <person name="Paukszto L."/>
        </authorList>
    </citation>
    <scope>NUCLEOTIDE SEQUENCE [LARGE SCALE GENOMIC DNA]</scope>
    <source>
        <strain evidence="1">LP-2024</strain>
        <tissue evidence="1">Aerial parts of the thallus</tissue>
    </source>
</reference>
<evidence type="ECO:0000313" key="2">
    <source>
        <dbReference type="Proteomes" id="UP001633002"/>
    </source>
</evidence>
<comment type="caution">
    <text evidence="1">The sequence shown here is derived from an EMBL/GenBank/DDBJ whole genome shotgun (WGS) entry which is preliminary data.</text>
</comment>
<dbReference type="Proteomes" id="UP001633002">
    <property type="component" value="Unassembled WGS sequence"/>
</dbReference>
<proteinExistence type="predicted"/>
<evidence type="ECO:0000313" key="1">
    <source>
        <dbReference type="EMBL" id="KAL3675864.1"/>
    </source>
</evidence>
<protein>
    <submittedName>
        <fullName evidence="1">Uncharacterized protein</fullName>
    </submittedName>
</protein>
<name>A0ABD3GDL0_9MARC</name>
<keyword evidence="2" id="KW-1185">Reference proteome</keyword>
<dbReference type="AlphaFoldDB" id="A0ABD3GDL0"/>
<dbReference type="EMBL" id="JBJQOH010000008">
    <property type="protein sequence ID" value="KAL3675864.1"/>
    <property type="molecule type" value="Genomic_DNA"/>
</dbReference>
<accession>A0ABD3GDL0</accession>